<keyword evidence="2" id="KW-0732">Signal</keyword>
<evidence type="ECO:0000313" key="3">
    <source>
        <dbReference type="EMBL" id="SOD63813.1"/>
    </source>
</evidence>
<organism evidence="3 4">
    <name type="scientific">Streptomyces zhaozhouensis</name>
    <dbReference type="NCBI Taxonomy" id="1300267"/>
    <lineage>
        <taxon>Bacteria</taxon>
        <taxon>Bacillati</taxon>
        <taxon>Actinomycetota</taxon>
        <taxon>Actinomycetes</taxon>
        <taxon>Kitasatosporales</taxon>
        <taxon>Streptomycetaceae</taxon>
        <taxon>Streptomyces</taxon>
    </lineage>
</organism>
<sequence>MKVTRFATRAAMTAVGAVAALTLLGAGTASADSRTGSDTDHHPGETIELPEGTPSVPGHPIEELPPGETIELPEGTPSVPGHPIEELPALPTVPVEDLPPGSFVPAPAEPGVPAEADAE</sequence>
<keyword evidence="4" id="KW-1185">Reference proteome</keyword>
<evidence type="ECO:0000313" key="4">
    <source>
        <dbReference type="Proteomes" id="UP000219072"/>
    </source>
</evidence>
<proteinExistence type="predicted"/>
<feature type="chain" id="PRO_5012402854" description="Small secreted domain" evidence="2">
    <location>
        <begin position="32"/>
        <end position="119"/>
    </location>
</feature>
<evidence type="ECO:0000256" key="2">
    <source>
        <dbReference type="SAM" id="SignalP"/>
    </source>
</evidence>
<accession>A0A286DYV0</accession>
<gene>
    <name evidence="3" type="ORF">SAMN06297387_112173</name>
</gene>
<name>A0A286DYV0_9ACTN</name>
<evidence type="ECO:0000256" key="1">
    <source>
        <dbReference type="SAM" id="MobiDB-lite"/>
    </source>
</evidence>
<dbReference type="AlphaFoldDB" id="A0A286DYV0"/>
<feature type="compositionally biased region" description="Basic and acidic residues" evidence="1">
    <location>
        <begin position="35"/>
        <end position="45"/>
    </location>
</feature>
<dbReference type="RefSeq" id="WP_097232269.1">
    <property type="nucleotide sequence ID" value="NZ_OCNE01000012.1"/>
</dbReference>
<feature type="compositionally biased region" description="Low complexity" evidence="1">
    <location>
        <begin position="105"/>
        <end position="119"/>
    </location>
</feature>
<dbReference type="EMBL" id="OCNE01000012">
    <property type="protein sequence ID" value="SOD63813.1"/>
    <property type="molecule type" value="Genomic_DNA"/>
</dbReference>
<dbReference type="Proteomes" id="UP000219072">
    <property type="component" value="Unassembled WGS sequence"/>
</dbReference>
<evidence type="ECO:0008006" key="5">
    <source>
        <dbReference type="Google" id="ProtNLM"/>
    </source>
</evidence>
<protein>
    <recommendedName>
        <fullName evidence="5">Small secreted domain</fullName>
    </recommendedName>
</protein>
<feature type="region of interest" description="Disordered" evidence="1">
    <location>
        <begin position="28"/>
        <end position="119"/>
    </location>
</feature>
<reference evidence="3 4" key="1">
    <citation type="submission" date="2017-09" db="EMBL/GenBank/DDBJ databases">
        <authorList>
            <person name="Ehlers B."/>
            <person name="Leendertz F.H."/>
        </authorList>
    </citation>
    <scope>NUCLEOTIDE SEQUENCE [LARGE SCALE GENOMIC DNA]</scope>
    <source>
        <strain evidence="3 4">CGMCC 4.7095</strain>
    </source>
</reference>
<feature type="signal peptide" evidence="2">
    <location>
        <begin position="1"/>
        <end position="31"/>
    </location>
</feature>